<dbReference type="AlphaFoldDB" id="A0A1Y3Y8T5"/>
<dbReference type="Proteomes" id="UP001199750">
    <property type="component" value="Unassembled WGS sequence"/>
</dbReference>
<dbReference type="SUPFAM" id="SSF117916">
    <property type="entry name" value="Fe-S cluster assembly (FSCA) domain-like"/>
    <property type="match status" value="1"/>
</dbReference>
<feature type="domain" description="NIF system FeS cluster assembly NifU C-terminal" evidence="1">
    <location>
        <begin position="19"/>
        <end position="76"/>
    </location>
</feature>
<dbReference type="EMBL" id="QRYC01000012">
    <property type="protein sequence ID" value="RGU56147.1"/>
    <property type="molecule type" value="Genomic_DNA"/>
</dbReference>
<dbReference type="Gene3D" id="3.30.300.130">
    <property type="entry name" value="Fe-S cluster assembly (FSCA)"/>
    <property type="match status" value="1"/>
</dbReference>
<dbReference type="GeneID" id="61275292"/>
<reference evidence="7 8" key="1">
    <citation type="submission" date="2018-08" db="EMBL/GenBank/DDBJ databases">
        <title>A genome reference for cultivated species of the human gut microbiota.</title>
        <authorList>
            <person name="Zou Y."/>
            <person name="Xue W."/>
            <person name="Luo G."/>
        </authorList>
    </citation>
    <scope>NUCLEOTIDE SEQUENCE [LARGE SCALE GENOMIC DNA]</scope>
    <source>
        <strain evidence="5 7">AF14-6AC</strain>
        <strain evidence="4 8">AF16-14</strain>
        <strain evidence="6 9">OF03-11</strain>
    </source>
</reference>
<protein>
    <submittedName>
        <fullName evidence="4">NifU family protein</fullName>
    </submittedName>
</protein>
<name>A0A1Y3Y8T5_9BACT</name>
<evidence type="ECO:0000313" key="5">
    <source>
        <dbReference type="EMBL" id="RGV28644.1"/>
    </source>
</evidence>
<evidence type="ECO:0000313" key="7">
    <source>
        <dbReference type="Proteomes" id="UP000283426"/>
    </source>
</evidence>
<dbReference type="EMBL" id="QRYW01000008">
    <property type="protein sequence ID" value="RGV28644.1"/>
    <property type="molecule type" value="Genomic_DNA"/>
</dbReference>
<evidence type="ECO:0000313" key="3">
    <source>
        <dbReference type="EMBL" id="MDB9224206.1"/>
    </source>
</evidence>
<accession>A0A1Y3Y8T5</accession>
<comment type="caution">
    <text evidence="4">The sequence shown here is derived from an EMBL/GenBank/DDBJ whole genome shotgun (WGS) entry which is preliminary data.</text>
</comment>
<dbReference type="EMBL" id="JAKNDN010000017">
    <property type="protein sequence ID" value="MCG4960123.1"/>
    <property type="molecule type" value="Genomic_DNA"/>
</dbReference>
<dbReference type="InterPro" id="IPR034904">
    <property type="entry name" value="FSCA_dom_sf"/>
</dbReference>
<dbReference type="GO" id="GO:0051536">
    <property type="term" value="F:iron-sulfur cluster binding"/>
    <property type="evidence" value="ECO:0007669"/>
    <property type="project" value="InterPro"/>
</dbReference>
<dbReference type="Proteomes" id="UP000284243">
    <property type="component" value="Unassembled WGS sequence"/>
</dbReference>
<dbReference type="Proteomes" id="UP001212263">
    <property type="component" value="Unassembled WGS sequence"/>
</dbReference>
<evidence type="ECO:0000259" key="1">
    <source>
        <dbReference type="Pfam" id="PF01106"/>
    </source>
</evidence>
<dbReference type="EMBL" id="QSCO01000021">
    <property type="protein sequence ID" value="RGY04865.1"/>
    <property type="molecule type" value="Genomic_DNA"/>
</dbReference>
<gene>
    <name evidence="5" type="ORF">DWW24_05275</name>
    <name evidence="4" type="ORF">DWW57_10345</name>
    <name evidence="6" type="ORF">DXA53_14235</name>
    <name evidence="2" type="ORF">L0P03_09705</name>
    <name evidence="3" type="ORF">PN645_14490</name>
</gene>
<reference evidence="2" key="2">
    <citation type="submission" date="2022-01" db="EMBL/GenBank/DDBJ databases">
        <title>Collection of gut derived symbiotic bacterial strains cultured from healthy donors.</title>
        <authorList>
            <person name="Lin H."/>
            <person name="Kohout C."/>
            <person name="Waligurski E."/>
            <person name="Pamer E.G."/>
        </authorList>
    </citation>
    <scope>NUCLEOTIDE SEQUENCE</scope>
    <source>
        <strain evidence="2">DFI.1.149</strain>
    </source>
</reference>
<dbReference type="Proteomes" id="UP000283426">
    <property type="component" value="Unassembled WGS sequence"/>
</dbReference>
<sequence length="103" mass="11577">MKAKIESSSSFEERVREIVLYRVRPHLLEHGGDLSVREIRGRDVGIVFSGACGACPAAQITVEQVVEKGLRRELGDKLGRVYLINETDEGLLAFARKLLNRKR</sequence>
<reference evidence="3" key="3">
    <citation type="submission" date="2023-01" db="EMBL/GenBank/DDBJ databases">
        <title>Human gut microbiome strain richness.</title>
        <authorList>
            <person name="Chen-Liaw A."/>
        </authorList>
    </citation>
    <scope>NUCLEOTIDE SEQUENCE</scope>
    <source>
        <strain evidence="3">RTP21484st1_B7_RTP21484_190118</strain>
    </source>
</reference>
<evidence type="ECO:0000313" key="9">
    <source>
        <dbReference type="Proteomes" id="UP000284434"/>
    </source>
</evidence>
<evidence type="ECO:0000313" key="6">
    <source>
        <dbReference type="EMBL" id="RGY04865.1"/>
    </source>
</evidence>
<dbReference type="GO" id="GO:0016226">
    <property type="term" value="P:iron-sulfur cluster assembly"/>
    <property type="evidence" value="ECO:0007669"/>
    <property type="project" value="InterPro"/>
</dbReference>
<dbReference type="InterPro" id="IPR001075">
    <property type="entry name" value="NIF_FeS_clus_asmbl_NifU_C"/>
</dbReference>
<dbReference type="OMA" id="YCPSACE"/>
<evidence type="ECO:0000313" key="2">
    <source>
        <dbReference type="EMBL" id="MCG4960123.1"/>
    </source>
</evidence>
<proteinExistence type="predicted"/>
<dbReference type="Pfam" id="PF01106">
    <property type="entry name" value="NifU"/>
    <property type="match status" value="1"/>
</dbReference>
<dbReference type="EMBL" id="JAQMRD010000021">
    <property type="protein sequence ID" value="MDB9224206.1"/>
    <property type="molecule type" value="Genomic_DNA"/>
</dbReference>
<evidence type="ECO:0000313" key="4">
    <source>
        <dbReference type="EMBL" id="RGU56147.1"/>
    </source>
</evidence>
<evidence type="ECO:0000313" key="8">
    <source>
        <dbReference type="Proteomes" id="UP000284243"/>
    </source>
</evidence>
<dbReference type="GO" id="GO:0005506">
    <property type="term" value="F:iron ion binding"/>
    <property type="evidence" value="ECO:0007669"/>
    <property type="project" value="InterPro"/>
</dbReference>
<organism evidence="4 8">
    <name type="scientific">Odoribacter splanchnicus</name>
    <dbReference type="NCBI Taxonomy" id="28118"/>
    <lineage>
        <taxon>Bacteria</taxon>
        <taxon>Pseudomonadati</taxon>
        <taxon>Bacteroidota</taxon>
        <taxon>Bacteroidia</taxon>
        <taxon>Bacteroidales</taxon>
        <taxon>Odoribacteraceae</taxon>
        <taxon>Odoribacter</taxon>
    </lineage>
</organism>
<dbReference type="RefSeq" id="WP_013612260.1">
    <property type="nucleotide sequence ID" value="NZ_BAABYK010000001.1"/>
</dbReference>
<dbReference type="Proteomes" id="UP000284434">
    <property type="component" value="Unassembled WGS sequence"/>
</dbReference>